<dbReference type="Gene3D" id="3.30.1150.10">
    <property type="match status" value="1"/>
</dbReference>
<comment type="subcellular location">
    <subcellularLocation>
        <location evidence="1">Membrane</location>
        <topology evidence="1">Single-pass membrane protein</topology>
    </subcellularLocation>
</comment>
<evidence type="ECO:0000256" key="1">
    <source>
        <dbReference type="ARBA" id="ARBA00004167"/>
    </source>
</evidence>
<gene>
    <name evidence="6" type="ORF">COV72_00535</name>
</gene>
<evidence type="ECO:0000313" key="6">
    <source>
        <dbReference type="EMBL" id="PIQ89946.1"/>
    </source>
</evidence>
<organism evidence="6 7">
    <name type="scientific">Candidatus Ghiorseimicrobium undicola</name>
    <dbReference type="NCBI Taxonomy" id="1974746"/>
    <lineage>
        <taxon>Bacteria</taxon>
        <taxon>Pseudomonadati</taxon>
        <taxon>Candidatus Omnitrophota</taxon>
        <taxon>Candidatus Ghiorseimicrobium</taxon>
    </lineage>
</organism>
<evidence type="ECO:0000256" key="3">
    <source>
        <dbReference type="ARBA" id="ARBA00022989"/>
    </source>
</evidence>
<evidence type="ECO:0000256" key="2">
    <source>
        <dbReference type="ARBA" id="ARBA00022692"/>
    </source>
</evidence>
<dbReference type="InterPro" id="IPR037682">
    <property type="entry name" value="TonB_C"/>
</dbReference>
<feature type="domain" description="TonB C-terminal" evidence="5">
    <location>
        <begin position="140"/>
        <end position="233"/>
    </location>
</feature>
<keyword evidence="4" id="KW-0472">Membrane</keyword>
<keyword evidence="2" id="KW-0812">Transmembrane</keyword>
<dbReference type="AlphaFoldDB" id="A0A2H0LZY2"/>
<accession>A0A2H0LZY2</accession>
<dbReference type="NCBIfam" id="TIGR01352">
    <property type="entry name" value="tonB_Cterm"/>
    <property type="match status" value="1"/>
</dbReference>
<protein>
    <recommendedName>
        <fullName evidence="5">TonB C-terminal domain-containing protein</fullName>
    </recommendedName>
</protein>
<dbReference type="GO" id="GO:0055085">
    <property type="term" value="P:transmembrane transport"/>
    <property type="evidence" value="ECO:0007669"/>
    <property type="project" value="InterPro"/>
</dbReference>
<dbReference type="PROSITE" id="PS52015">
    <property type="entry name" value="TONB_CTD"/>
    <property type="match status" value="1"/>
</dbReference>
<evidence type="ECO:0000259" key="5">
    <source>
        <dbReference type="PROSITE" id="PS52015"/>
    </source>
</evidence>
<dbReference type="GO" id="GO:0016020">
    <property type="term" value="C:membrane"/>
    <property type="evidence" value="ECO:0007669"/>
    <property type="project" value="UniProtKB-SubCell"/>
</dbReference>
<dbReference type="SUPFAM" id="SSF74653">
    <property type="entry name" value="TolA/TonB C-terminal domain"/>
    <property type="match status" value="1"/>
</dbReference>
<comment type="caution">
    <text evidence="6">The sequence shown here is derived from an EMBL/GenBank/DDBJ whole genome shotgun (WGS) entry which is preliminary data.</text>
</comment>
<dbReference type="InterPro" id="IPR006260">
    <property type="entry name" value="TonB/TolA_C"/>
</dbReference>
<name>A0A2H0LZY2_9BACT</name>
<proteinExistence type="predicted"/>
<evidence type="ECO:0000313" key="7">
    <source>
        <dbReference type="Proteomes" id="UP000229641"/>
    </source>
</evidence>
<evidence type="ECO:0000256" key="4">
    <source>
        <dbReference type="ARBA" id="ARBA00023136"/>
    </source>
</evidence>
<reference evidence="6 7" key="1">
    <citation type="submission" date="2017-09" db="EMBL/GenBank/DDBJ databases">
        <title>Depth-based differentiation of microbial function through sediment-hosted aquifers and enrichment of novel symbionts in the deep terrestrial subsurface.</title>
        <authorList>
            <person name="Probst A.J."/>
            <person name="Ladd B."/>
            <person name="Jarett J.K."/>
            <person name="Geller-Mcgrath D.E."/>
            <person name="Sieber C.M."/>
            <person name="Emerson J.B."/>
            <person name="Anantharaman K."/>
            <person name="Thomas B.C."/>
            <person name="Malmstrom R."/>
            <person name="Stieglmeier M."/>
            <person name="Klingl A."/>
            <person name="Woyke T."/>
            <person name="Ryan C.M."/>
            <person name="Banfield J.F."/>
        </authorList>
    </citation>
    <scope>NUCLEOTIDE SEQUENCE [LARGE SCALE GENOMIC DNA]</scope>
    <source>
        <strain evidence="6">CG11_big_fil_rev_8_21_14_0_20_42_13</strain>
    </source>
</reference>
<sequence>MFSDKIFLVSLSVSITAHFGFLAGMHITDDPNRPAPLQKIEVTYQKIELPKKIIKIEQKITRETAAQRKEFDFFPKSENNLPPPPEFNDYSEENRFKGSLVKKPLILDIEPAISGIKSVSIPDLKADLSVDKADLPKNPVYLKYYQQVRERIRRYAYYNYSRTDSGDVYVSFVVSKNGNLQALRIIDETSIPNDYLKEIAAKSVKDASPYPPIPDELNYPELSFVVIIAFKLE</sequence>
<dbReference type="EMBL" id="PCWA01000008">
    <property type="protein sequence ID" value="PIQ89946.1"/>
    <property type="molecule type" value="Genomic_DNA"/>
</dbReference>
<dbReference type="Proteomes" id="UP000229641">
    <property type="component" value="Unassembled WGS sequence"/>
</dbReference>
<keyword evidence="3" id="KW-1133">Transmembrane helix</keyword>